<dbReference type="InterPro" id="IPR014145">
    <property type="entry name" value="LigD_pol_dom"/>
</dbReference>
<dbReference type="Gene3D" id="3.90.920.10">
    <property type="entry name" value="DNA primase, PRIM domain"/>
    <property type="match status" value="1"/>
</dbReference>
<name>A0A7W6KNP1_9HYPH</name>
<dbReference type="InterPro" id="IPR033651">
    <property type="entry name" value="PaeLigD_Pol-like"/>
</dbReference>
<dbReference type="CDD" id="cd04862">
    <property type="entry name" value="PaeLigD_Pol_like"/>
    <property type="match status" value="1"/>
</dbReference>
<reference evidence="3 4" key="1">
    <citation type="submission" date="2020-08" db="EMBL/GenBank/DDBJ databases">
        <title>Genomic Encyclopedia of Type Strains, Phase IV (KMG-IV): sequencing the most valuable type-strain genomes for metagenomic binning, comparative biology and taxonomic classification.</title>
        <authorList>
            <person name="Goeker M."/>
        </authorList>
    </citation>
    <scope>NUCLEOTIDE SEQUENCE [LARGE SCALE GENOMIC DNA]</scope>
    <source>
        <strain evidence="3 4">DSM 28101</strain>
    </source>
</reference>
<evidence type="ECO:0000313" key="4">
    <source>
        <dbReference type="Proteomes" id="UP000530571"/>
    </source>
</evidence>
<feature type="domain" description="DNA ligase D polymerase" evidence="2">
    <location>
        <begin position="41"/>
        <end position="290"/>
    </location>
</feature>
<feature type="region of interest" description="Disordered" evidence="1">
    <location>
        <begin position="1"/>
        <end position="23"/>
    </location>
</feature>
<dbReference type="PANTHER" id="PTHR42705:SF2">
    <property type="entry name" value="BIFUNCTIONAL NON-HOMOLOGOUS END JOINING PROTEIN LIGD"/>
    <property type="match status" value="1"/>
</dbReference>
<dbReference type="GO" id="GO:0003910">
    <property type="term" value="F:DNA ligase (ATP) activity"/>
    <property type="evidence" value="ECO:0007669"/>
    <property type="project" value="UniProtKB-EC"/>
</dbReference>
<dbReference type="InterPro" id="IPR052171">
    <property type="entry name" value="NHEJ_LigD"/>
</dbReference>
<dbReference type="PANTHER" id="PTHR42705">
    <property type="entry name" value="BIFUNCTIONAL NON-HOMOLOGOUS END JOINING PROTEIN LIGD"/>
    <property type="match status" value="1"/>
</dbReference>
<keyword evidence="3" id="KW-0436">Ligase</keyword>
<keyword evidence="4" id="KW-1185">Reference proteome</keyword>
<sequence>MKSEKGTHQTSSVAKNDGGDVVEGITITHPDRELYPGSGVTKIDIASHYGLVGDRMTEVSGERPVSLLRCPAGIEGECFFQKHAGKGFPGELTRIDIEEKNGEIGEYLYATGPEGYVAAAQMGTIEFHGWAARADRLERPDRMVFDLDPDETLGFAETKQAAFDLKSLLLDIGLEAYAMVTGGKGIHVVVPLRRTVSWETLKSFAKTLAHLMADREPDRFTATMSKDKRKGKIFIDWLRNERGATAILPYSVRARPGAPIATPVTWDELKNLNSAAAFGLGHMADRLKHDDPALAVKPQTLGRTVIDRLEKRVG</sequence>
<evidence type="ECO:0000313" key="3">
    <source>
        <dbReference type="EMBL" id="MBB4124500.1"/>
    </source>
</evidence>
<evidence type="ECO:0000259" key="2">
    <source>
        <dbReference type="Pfam" id="PF21686"/>
    </source>
</evidence>
<organism evidence="3 4">
    <name type="scientific">Martelella radicis</name>
    <dbReference type="NCBI Taxonomy" id="1397476"/>
    <lineage>
        <taxon>Bacteria</taxon>
        <taxon>Pseudomonadati</taxon>
        <taxon>Pseudomonadota</taxon>
        <taxon>Alphaproteobacteria</taxon>
        <taxon>Hyphomicrobiales</taxon>
        <taxon>Aurantimonadaceae</taxon>
        <taxon>Martelella</taxon>
    </lineage>
</organism>
<dbReference type="Pfam" id="PF21686">
    <property type="entry name" value="LigD_Prim-Pol"/>
    <property type="match status" value="1"/>
</dbReference>
<protein>
    <submittedName>
        <fullName evidence="3">Bifunctional non-homologous end joining protein LigD</fullName>
        <ecNumber evidence="3">6.5.1.1</ecNumber>
    </submittedName>
</protein>
<dbReference type="Proteomes" id="UP000530571">
    <property type="component" value="Unassembled WGS sequence"/>
</dbReference>
<dbReference type="AlphaFoldDB" id="A0A7W6KNP1"/>
<comment type="caution">
    <text evidence="3">The sequence shown here is derived from an EMBL/GenBank/DDBJ whole genome shotgun (WGS) entry which is preliminary data.</text>
</comment>
<dbReference type="EMBL" id="JACIDZ010000024">
    <property type="protein sequence ID" value="MBB4124500.1"/>
    <property type="molecule type" value="Genomic_DNA"/>
</dbReference>
<dbReference type="NCBIfam" id="TIGR02778">
    <property type="entry name" value="ligD_pol"/>
    <property type="match status" value="1"/>
</dbReference>
<dbReference type="RefSeq" id="WP_183491235.1">
    <property type="nucleotide sequence ID" value="NZ_JACIDZ010000024.1"/>
</dbReference>
<proteinExistence type="predicted"/>
<accession>A0A7W6KNP1</accession>
<evidence type="ECO:0000256" key="1">
    <source>
        <dbReference type="SAM" id="MobiDB-lite"/>
    </source>
</evidence>
<gene>
    <name evidence="3" type="ORF">GGR30_004459</name>
</gene>
<dbReference type="EC" id="6.5.1.1" evidence="3"/>